<dbReference type="PANTHER" id="PTHR22789">
    <property type="entry name" value="FUCULOSE PHOSPHATE ALDOLASE"/>
    <property type="match status" value="1"/>
</dbReference>
<comment type="caution">
    <text evidence="4">The sequence shown here is derived from an EMBL/GenBank/DDBJ whole genome shotgun (WGS) entry which is preliminary data.</text>
</comment>
<dbReference type="InterPro" id="IPR036409">
    <property type="entry name" value="Aldolase_II/adducin_N_sf"/>
</dbReference>
<evidence type="ECO:0000259" key="3">
    <source>
        <dbReference type="SMART" id="SM01007"/>
    </source>
</evidence>
<accession>A0A1F4UHV6</accession>
<name>A0A1F4UHV6_UNCW3</name>
<keyword evidence="2" id="KW-0456">Lyase</keyword>
<proteinExistence type="predicted"/>
<reference evidence="4 5" key="1">
    <citation type="journal article" date="2016" name="Nat. Commun.">
        <title>Thousands of microbial genomes shed light on interconnected biogeochemical processes in an aquifer system.</title>
        <authorList>
            <person name="Anantharaman K."/>
            <person name="Brown C.T."/>
            <person name="Hug L.A."/>
            <person name="Sharon I."/>
            <person name="Castelle C.J."/>
            <person name="Probst A.J."/>
            <person name="Thomas B.C."/>
            <person name="Singh A."/>
            <person name="Wilkins M.J."/>
            <person name="Karaoz U."/>
            <person name="Brodie E.L."/>
            <person name="Williams K.H."/>
            <person name="Hubbard S.S."/>
            <person name="Banfield J.F."/>
        </authorList>
    </citation>
    <scope>NUCLEOTIDE SEQUENCE [LARGE SCALE GENOMIC DNA]</scope>
</reference>
<dbReference type="GO" id="GO:0019323">
    <property type="term" value="P:pentose catabolic process"/>
    <property type="evidence" value="ECO:0007669"/>
    <property type="project" value="TreeGrafter"/>
</dbReference>
<dbReference type="PANTHER" id="PTHR22789:SF0">
    <property type="entry name" value="3-OXO-TETRONATE 4-PHOSPHATE DECARBOXYLASE-RELATED"/>
    <property type="match status" value="1"/>
</dbReference>
<dbReference type="SMART" id="SM01007">
    <property type="entry name" value="Aldolase_II"/>
    <property type="match status" value="1"/>
</dbReference>
<sequence>MKNNDDRLSYNMKQLKKYKKILNKTVKSIGDCTDHLYKEGWAEASSGNLSIDVSNSIPGKKIKNEQWLLITRSGCRFRETARRPWNDVLLIRTGSKKGIRIEYSGKKNARPTSELPTHKLIHDFYRKKKTRGTAVIHTHPTYIIALTHLKDYRQTDILNRLLVSIHPEIKAFIPEGVGFVPYLPPGSERIAVATQNAIEKHRVIIWEKHGCIAVADDLDRALDLIMIMEKAARIFFIARSAGFDLQELSQQQVDDLTNIKKR</sequence>
<dbReference type="AlphaFoldDB" id="A0A1F4UHV6"/>
<feature type="domain" description="Class II aldolase/adducin N-terminal" evidence="3">
    <location>
        <begin position="27"/>
        <end position="236"/>
    </location>
</feature>
<evidence type="ECO:0000313" key="4">
    <source>
        <dbReference type="EMBL" id="OGC43803.1"/>
    </source>
</evidence>
<dbReference type="EMBL" id="MEUM01000007">
    <property type="protein sequence ID" value="OGC43803.1"/>
    <property type="molecule type" value="Genomic_DNA"/>
</dbReference>
<dbReference type="Gene3D" id="3.40.225.10">
    <property type="entry name" value="Class II aldolase/adducin N-terminal domain"/>
    <property type="match status" value="1"/>
</dbReference>
<dbReference type="GO" id="GO:0046872">
    <property type="term" value="F:metal ion binding"/>
    <property type="evidence" value="ECO:0007669"/>
    <property type="project" value="UniProtKB-KW"/>
</dbReference>
<gene>
    <name evidence="4" type="ORF">A2Y85_01135</name>
</gene>
<organism evidence="4 5">
    <name type="scientific">candidate division WOR-3 bacterium RBG_13_43_14</name>
    <dbReference type="NCBI Taxonomy" id="1802590"/>
    <lineage>
        <taxon>Bacteria</taxon>
        <taxon>Bacteria division WOR-3</taxon>
    </lineage>
</organism>
<dbReference type="GO" id="GO:0005829">
    <property type="term" value="C:cytosol"/>
    <property type="evidence" value="ECO:0007669"/>
    <property type="project" value="TreeGrafter"/>
</dbReference>
<keyword evidence="1" id="KW-0479">Metal-binding</keyword>
<evidence type="ECO:0000256" key="1">
    <source>
        <dbReference type="ARBA" id="ARBA00022723"/>
    </source>
</evidence>
<dbReference type="GO" id="GO:0016832">
    <property type="term" value="F:aldehyde-lyase activity"/>
    <property type="evidence" value="ECO:0007669"/>
    <property type="project" value="TreeGrafter"/>
</dbReference>
<protein>
    <recommendedName>
        <fullName evidence="3">Class II aldolase/adducin N-terminal domain-containing protein</fullName>
    </recommendedName>
</protein>
<dbReference type="InterPro" id="IPR001303">
    <property type="entry name" value="Aldolase_II/adducin_N"/>
</dbReference>
<dbReference type="NCBIfam" id="NF002963">
    <property type="entry name" value="PRK03634.1"/>
    <property type="match status" value="1"/>
</dbReference>
<evidence type="ECO:0000256" key="2">
    <source>
        <dbReference type="ARBA" id="ARBA00023239"/>
    </source>
</evidence>
<evidence type="ECO:0000313" key="5">
    <source>
        <dbReference type="Proteomes" id="UP000177025"/>
    </source>
</evidence>
<dbReference type="Proteomes" id="UP000177025">
    <property type="component" value="Unassembled WGS sequence"/>
</dbReference>
<dbReference type="InterPro" id="IPR050197">
    <property type="entry name" value="Aldolase_class_II_sugar_metab"/>
</dbReference>
<dbReference type="SUPFAM" id="SSF53639">
    <property type="entry name" value="AraD/HMP-PK domain-like"/>
    <property type="match status" value="1"/>
</dbReference>
<dbReference type="Pfam" id="PF00596">
    <property type="entry name" value="Aldolase_II"/>
    <property type="match status" value="1"/>
</dbReference>